<feature type="compositionally biased region" description="Acidic residues" evidence="1">
    <location>
        <begin position="80"/>
        <end position="92"/>
    </location>
</feature>
<comment type="caution">
    <text evidence="2">The sequence shown here is derived from an EMBL/GenBank/DDBJ whole genome shotgun (WGS) entry which is preliminary data.</text>
</comment>
<organism evidence="2 3">
    <name type="scientific">Lithospermum erythrorhizon</name>
    <name type="common">Purple gromwell</name>
    <name type="synonym">Lithospermum officinale var. erythrorhizon</name>
    <dbReference type="NCBI Taxonomy" id="34254"/>
    <lineage>
        <taxon>Eukaryota</taxon>
        <taxon>Viridiplantae</taxon>
        <taxon>Streptophyta</taxon>
        <taxon>Embryophyta</taxon>
        <taxon>Tracheophyta</taxon>
        <taxon>Spermatophyta</taxon>
        <taxon>Magnoliopsida</taxon>
        <taxon>eudicotyledons</taxon>
        <taxon>Gunneridae</taxon>
        <taxon>Pentapetalae</taxon>
        <taxon>asterids</taxon>
        <taxon>lamiids</taxon>
        <taxon>Boraginales</taxon>
        <taxon>Boraginaceae</taxon>
        <taxon>Boraginoideae</taxon>
        <taxon>Lithospermeae</taxon>
        <taxon>Lithospermum</taxon>
    </lineage>
</organism>
<accession>A0AAV3Q9H7</accession>
<proteinExistence type="predicted"/>
<keyword evidence="3" id="KW-1185">Reference proteome</keyword>
<dbReference type="EMBL" id="BAABME010003946">
    <property type="protein sequence ID" value="GAA0160645.1"/>
    <property type="molecule type" value="Genomic_DNA"/>
</dbReference>
<feature type="compositionally biased region" description="Basic and acidic residues" evidence="1">
    <location>
        <begin position="10"/>
        <end position="24"/>
    </location>
</feature>
<feature type="compositionally biased region" description="Acidic residues" evidence="1">
    <location>
        <begin position="38"/>
        <end position="47"/>
    </location>
</feature>
<protein>
    <submittedName>
        <fullName evidence="2">Uncharacterized protein</fullName>
    </submittedName>
</protein>
<reference evidence="2 3" key="1">
    <citation type="submission" date="2024-01" db="EMBL/GenBank/DDBJ databases">
        <title>The complete chloroplast genome sequence of Lithospermum erythrorhizon: insights into the phylogenetic relationship among Boraginaceae species and the maternal lineages of purple gromwells.</title>
        <authorList>
            <person name="Okada T."/>
            <person name="Watanabe K."/>
        </authorList>
    </citation>
    <scope>NUCLEOTIDE SEQUENCE [LARGE SCALE GENOMIC DNA]</scope>
</reference>
<sequence length="161" mass="18044">MSFEVGASSEPKRKLSKEERDAKRAIKAARRATKAAEDVADDDVHEEAEDHVPEQKVPPVVQPTIADEWLPEHEPHGGNADEEAHESDEEDISGVITNRRKATSKLKLNENRTRVGNKRVSKNVDEVSTSNVALNSKEEHAKWMFVANRRVAAEKILFKVT</sequence>
<name>A0AAV3Q9H7_LITER</name>
<evidence type="ECO:0000313" key="2">
    <source>
        <dbReference type="EMBL" id="GAA0160645.1"/>
    </source>
</evidence>
<evidence type="ECO:0000313" key="3">
    <source>
        <dbReference type="Proteomes" id="UP001454036"/>
    </source>
</evidence>
<evidence type="ECO:0000256" key="1">
    <source>
        <dbReference type="SAM" id="MobiDB-lite"/>
    </source>
</evidence>
<dbReference type="Proteomes" id="UP001454036">
    <property type="component" value="Unassembled WGS sequence"/>
</dbReference>
<gene>
    <name evidence="2" type="ORF">LIER_17153</name>
</gene>
<dbReference type="AlphaFoldDB" id="A0AAV3Q9H7"/>
<feature type="region of interest" description="Disordered" evidence="1">
    <location>
        <begin position="1"/>
        <end position="122"/>
    </location>
</feature>